<dbReference type="SMART" id="SM00256">
    <property type="entry name" value="FBOX"/>
    <property type="match status" value="1"/>
</dbReference>
<evidence type="ECO:0000313" key="3">
    <source>
        <dbReference type="EMBL" id="OMO90961.1"/>
    </source>
</evidence>
<dbReference type="OrthoDB" id="1470835at2759"/>
<dbReference type="PANTHER" id="PTHR33110">
    <property type="entry name" value="F-BOX/KELCH-REPEAT PROTEIN-RELATED"/>
    <property type="match status" value="1"/>
</dbReference>
<accession>A0A1R3J7Z9</accession>
<reference evidence="4" key="1">
    <citation type="submission" date="2013-09" db="EMBL/GenBank/DDBJ databases">
        <title>Corchorus olitorius genome sequencing.</title>
        <authorList>
            <person name="Alam M."/>
            <person name="Haque M.S."/>
            <person name="Islam M.S."/>
            <person name="Emdad E.M."/>
            <person name="Islam M.M."/>
            <person name="Ahmed B."/>
            <person name="Halim A."/>
            <person name="Hossen Q.M.M."/>
            <person name="Hossain M.Z."/>
            <person name="Ahmed R."/>
            <person name="Khan M.M."/>
            <person name="Islam R."/>
            <person name="Rashid M.M."/>
            <person name="Khan S.A."/>
            <person name="Rahman M.S."/>
            <person name="Alam M."/>
            <person name="Yahiya A.S."/>
            <person name="Khan M.S."/>
            <person name="Azam M.S."/>
            <person name="Haque T."/>
            <person name="Lashkar M.Z.H."/>
            <person name="Akhand A.I."/>
            <person name="Morshed G."/>
            <person name="Roy S."/>
            <person name="Uddin K.S."/>
            <person name="Rabeya T."/>
            <person name="Hossain A.S."/>
            <person name="Chowdhury A."/>
            <person name="Snigdha A.R."/>
            <person name="Mortoza M.S."/>
            <person name="Matin S.A."/>
            <person name="Hoque S.M.E."/>
            <person name="Islam M.K."/>
            <person name="Roy D.K."/>
            <person name="Haider R."/>
            <person name="Moosa M.M."/>
            <person name="Elias S.M."/>
            <person name="Hasan A.M."/>
            <person name="Jahan S."/>
            <person name="Shafiuddin M."/>
            <person name="Mahmood N."/>
            <person name="Shommy N.S."/>
        </authorList>
    </citation>
    <scope>NUCLEOTIDE SEQUENCE [LARGE SCALE GENOMIC DNA]</scope>
    <source>
        <strain evidence="4">cv. O-4</strain>
    </source>
</reference>
<feature type="compositionally biased region" description="Polar residues" evidence="1">
    <location>
        <begin position="1"/>
        <end position="20"/>
    </location>
</feature>
<name>A0A1R3J7Z9_9ROSI</name>
<evidence type="ECO:0000256" key="1">
    <source>
        <dbReference type="SAM" id="MobiDB-lite"/>
    </source>
</evidence>
<dbReference type="SUPFAM" id="SSF81383">
    <property type="entry name" value="F-box domain"/>
    <property type="match status" value="1"/>
</dbReference>
<proteinExistence type="predicted"/>
<dbReference type="EMBL" id="AWUE01016497">
    <property type="protein sequence ID" value="OMO90961.1"/>
    <property type="molecule type" value="Genomic_DNA"/>
</dbReference>
<dbReference type="Pfam" id="PF03478">
    <property type="entry name" value="Beta-prop_KIB1-4"/>
    <property type="match status" value="1"/>
</dbReference>
<dbReference type="CDD" id="cd22150">
    <property type="entry name" value="F-box_CeFBXA-like"/>
    <property type="match status" value="1"/>
</dbReference>
<evidence type="ECO:0000313" key="4">
    <source>
        <dbReference type="Proteomes" id="UP000187203"/>
    </source>
</evidence>
<organism evidence="3 4">
    <name type="scientific">Corchorus olitorius</name>
    <dbReference type="NCBI Taxonomy" id="93759"/>
    <lineage>
        <taxon>Eukaryota</taxon>
        <taxon>Viridiplantae</taxon>
        <taxon>Streptophyta</taxon>
        <taxon>Embryophyta</taxon>
        <taxon>Tracheophyta</taxon>
        <taxon>Spermatophyta</taxon>
        <taxon>Magnoliopsida</taxon>
        <taxon>eudicotyledons</taxon>
        <taxon>Gunneridae</taxon>
        <taxon>Pentapetalae</taxon>
        <taxon>rosids</taxon>
        <taxon>malvids</taxon>
        <taxon>Malvales</taxon>
        <taxon>Malvaceae</taxon>
        <taxon>Grewioideae</taxon>
        <taxon>Apeibeae</taxon>
        <taxon>Corchorus</taxon>
    </lineage>
</organism>
<dbReference type="Proteomes" id="UP000187203">
    <property type="component" value="Unassembled WGS sequence"/>
</dbReference>
<dbReference type="AlphaFoldDB" id="A0A1R3J7Z9"/>
<dbReference type="InterPro" id="IPR036047">
    <property type="entry name" value="F-box-like_dom_sf"/>
</dbReference>
<comment type="caution">
    <text evidence="3">The sequence shown here is derived from an EMBL/GenBank/DDBJ whole genome shotgun (WGS) entry which is preliminary data.</text>
</comment>
<feature type="region of interest" description="Disordered" evidence="1">
    <location>
        <begin position="1"/>
        <end position="22"/>
    </location>
</feature>
<dbReference type="InterPro" id="IPR001810">
    <property type="entry name" value="F-box_dom"/>
</dbReference>
<dbReference type="InterPro" id="IPR005174">
    <property type="entry name" value="KIB1-4_b-propeller"/>
</dbReference>
<keyword evidence="4" id="KW-1185">Reference proteome</keyword>
<sequence>MTISTTVSCSTEKPNPNSEGEPQVVEQIRSYSDLPLDIVRNIIGRLFLIDRIRLRRVCKDWSRIIIATIDKYPWALTSFRWEASFNNGKISEISGECKLIDPCVLKEYAAEHTISEYVLFLYSPFTREVIKLPQLENNIRAAAFSLDATSPKCVIFTLERSYGENTIIKICSPGDISWKTLEFPSGFRRDSFPVDAAYEDGIFYCVSSKGELGAFNVGLEEWTVLTLEGGLGFDLTFVQLIVYDGNLQLTCRPPLGAPGNLKLFKFDFSKKRWVRKNNLENRVLFSGCTSFSYPAVGKISGLANHMLPCGAMEPFYNKVISCGTSSSDNQQDRRNWFRTATRHAKAWIEVPLSPVWMANDLINAAL</sequence>
<gene>
    <name evidence="3" type="ORF">COLO4_18753</name>
</gene>
<protein>
    <recommendedName>
        <fullName evidence="2">F-box domain-containing protein</fullName>
    </recommendedName>
</protein>
<feature type="domain" description="F-box" evidence="2">
    <location>
        <begin position="28"/>
        <end position="65"/>
    </location>
</feature>
<dbReference type="Gene3D" id="1.20.1280.50">
    <property type="match status" value="1"/>
</dbReference>
<dbReference type="Pfam" id="PF00646">
    <property type="entry name" value="F-box"/>
    <property type="match status" value="1"/>
</dbReference>
<dbReference type="PROSITE" id="PS50181">
    <property type="entry name" value="FBOX"/>
    <property type="match status" value="1"/>
</dbReference>
<evidence type="ECO:0000259" key="2">
    <source>
        <dbReference type="PROSITE" id="PS50181"/>
    </source>
</evidence>